<dbReference type="InterPro" id="IPR036412">
    <property type="entry name" value="HAD-like_sf"/>
</dbReference>
<dbReference type="EMBL" id="JAPQKH010000001">
    <property type="protein sequence ID" value="KAJ5116180.1"/>
    <property type="molecule type" value="Genomic_DNA"/>
</dbReference>
<dbReference type="SUPFAM" id="SSF56784">
    <property type="entry name" value="HAD-like"/>
    <property type="match status" value="1"/>
</dbReference>
<dbReference type="Gene3D" id="3.40.50.1000">
    <property type="entry name" value="HAD superfamily/HAD-like"/>
    <property type="match status" value="1"/>
</dbReference>
<dbReference type="InterPro" id="IPR023214">
    <property type="entry name" value="HAD_sf"/>
</dbReference>
<dbReference type="OrthoDB" id="444127at2759"/>
<dbReference type="AlphaFoldDB" id="A0A9W9KS76"/>
<evidence type="ECO:0000313" key="1">
    <source>
        <dbReference type="EMBL" id="KAJ5116180.1"/>
    </source>
</evidence>
<dbReference type="Gene3D" id="1.10.150.720">
    <property type="entry name" value="Haloacid dehalogenase-like hydrolase"/>
    <property type="match status" value="1"/>
</dbReference>
<dbReference type="InterPro" id="IPR051828">
    <property type="entry name" value="HAD-like_hydrolase_domain"/>
</dbReference>
<dbReference type="InterPro" id="IPR044924">
    <property type="entry name" value="HAD-SF_hydro_IA_REG-2-like_cap"/>
</dbReference>
<keyword evidence="2" id="KW-1185">Reference proteome</keyword>
<reference evidence="1" key="1">
    <citation type="submission" date="2022-11" db="EMBL/GenBank/DDBJ databases">
        <authorList>
            <person name="Petersen C."/>
        </authorList>
    </citation>
    <scope>NUCLEOTIDE SEQUENCE</scope>
    <source>
        <strain evidence="1">IBT 30069</strain>
    </source>
</reference>
<dbReference type="PANTHER" id="PTHR46191:SF2">
    <property type="entry name" value="HALOACID DEHALOGENASE-LIKE HYDROLASE DOMAIN-CONTAINING PROTEIN 3"/>
    <property type="match status" value="1"/>
</dbReference>
<evidence type="ECO:0000313" key="2">
    <source>
        <dbReference type="Proteomes" id="UP001149165"/>
    </source>
</evidence>
<comment type="caution">
    <text evidence="1">The sequence shown here is derived from an EMBL/GenBank/DDBJ whole genome shotgun (WGS) entry which is preliminary data.</text>
</comment>
<gene>
    <name evidence="1" type="ORF">N7456_000528</name>
</gene>
<reference evidence="1" key="2">
    <citation type="journal article" date="2023" name="IMA Fungus">
        <title>Comparative genomic study of the Penicillium genus elucidates a diverse pangenome and 15 lateral gene transfer events.</title>
        <authorList>
            <person name="Petersen C."/>
            <person name="Sorensen T."/>
            <person name="Nielsen M.R."/>
            <person name="Sondergaard T.E."/>
            <person name="Sorensen J.L."/>
            <person name="Fitzpatrick D.A."/>
            <person name="Frisvad J.C."/>
            <person name="Nielsen K.L."/>
        </authorList>
    </citation>
    <scope>NUCLEOTIDE SEQUENCE</scope>
    <source>
        <strain evidence="1">IBT 30069</strain>
    </source>
</reference>
<name>A0A9W9KS76_9EURO</name>
<dbReference type="GO" id="GO:0005634">
    <property type="term" value="C:nucleus"/>
    <property type="evidence" value="ECO:0007669"/>
    <property type="project" value="TreeGrafter"/>
</dbReference>
<dbReference type="PANTHER" id="PTHR46191">
    <property type="match status" value="1"/>
</dbReference>
<dbReference type="Proteomes" id="UP001149165">
    <property type="component" value="Unassembled WGS sequence"/>
</dbReference>
<evidence type="ECO:0008006" key="3">
    <source>
        <dbReference type="Google" id="ProtNLM"/>
    </source>
</evidence>
<dbReference type="Pfam" id="PF00702">
    <property type="entry name" value="Hydrolase"/>
    <property type="match status" value="1"/>
</dbReference>
<protein>
    <recommendedName>
        <fullName evidence="3">Haloacid dehalogenase-like hydrolase</fullName>
    </recommendedName>
</protein>
<sequence length="336" mass="37508">MASRRLLNNARSLSTTATSNPRTLLLTFDAFDTLFHPRKPVQEQYAAAAHDFGFSRTAITADKIKAAFKDVFRSQMARYPNYGRADVIRGQYGGPKQWWEEVIRGCFTQILSRGNENASAKKIEIPSEMLGALLDRFAGAEGYALYPDVVPFFKRMRELKSSRSSGFDRVIIGVISNSDDRIPAVLKALGLKVGDLRADRDISSMALPGFEQRGTASELGKPGEVNDREPSQIKKSLLDNDLDMIITSYEAGEEKPNRLIFEVAEQQARLLVQQPIGAESVESWTRVHVGDDYGKDYIAAREAGWQSYLVRGNAQDQPAQRLTSLMDLIHELRMGS</sequence>
<proteinExistence type="predicted"/>
<organism evidence="1 2">
    <name type="scientific">Penicillium angulare</name>
    <dbReference type="NCBI Taxonomy" id="116970"/>
    <lineage>
        <taxon>Eukaryota</taxon>
        <taxon>Fungi</taxon>
        <taxon>Dikarya</taxon>
        <taxon>Ascomycota</taxon>
        <taxon>Pezizomycotina</taxon>
        <taxon>Eurotiomycetes</taxon>
        <taxon>Eurotiomycetidae</taxon>
        <taxon>Eurotiales</taxon>
        <taxon>Aspergillaceae</taxon>
        <taxon>Penicillium</taxon>
    </lineage>
</organism>
<accession>A0A9W9KS76</accession>